<dbReference type="Pfam" id="PF06189">
    <property type="entry name" value="5-nucleotidase"/>
    <property type="match status" value="1"/>
</dbReference>
<dbReference type="RefSeq" id="XP_006823981.1">
    <property type="nucleotide sequence ID" value="XM_006823918.1"/>
</dbReference>
<dbReference type="PANTHER" id="PTHR31367">
    <property type="entry name" value="CYTOSOLIC 5'-NUCLEOTIDASE 1 FAMILY MEMBER"/>
    <property type="match status" value="1"/>
</dbReference>
<keyword evidence="1" id="KW-1185">Reference proteome</keyword>
<name>A0ABM0MVE0_SACKO</name>
<reference evidence="2" key="1">
    <citation type="submission" date="2025-08" db="UniProtKB">
        <authorList>
            <consortium name="RefSeq"/>
        </authorList>
    </citation>
    <scope>IDENTIFICATION</scope>
    <source>
        <tissue evidence="2">Testes</tissue>
    </source>
</reference>
<dbReference type="Proteomes" id="UP000694865">
    <property type="component" value="Unplaced"/>
</dbReference>
<gene>
    <name evidence="2" type="primary">LOC102803947</name>
</gene>
<sequence>MAENHHNHLEVPSVLVDDYDNNKRSVNVSSTELGTPKKRKFRDANIYKALVVAVSSRALFNVEDEHKISYEKGLQEFIRYQVEHENVPCKPGTAFAFIKALQYVNEKLLELDPQEEEIFDVVLMTQNHGDTSIRLINSINHYELKIERATLSGGSNPIEYLKAWNTSLFLSANKELVKEALENGIAAAAVQHQDVNPPTQQLRVAFDGDAVLFSDESERIVKEEGLVNFFEHETKLANEPIGEGPLKNFAEKLGRIQKKFPKTSASCCEMPIRTYLVTARSMASAGKRALVTLRSWGLEIDETFFLSGAKKAPFLETIKPHLFFDDQEMHILAASESGTPSAHVPHGVAQEYGKKDKVKKTLSSEF</sequence>
<organism evidence="1 2">
    <name type="scientific">Saccoglossus kowalevskii</name>
    <name type="common">Acorn worm</name>
    <dbReference type="NCBI Taxonomy" id="10224"/>
    <lineage>
        <taxon>Eukaryota</taxon>
        <taxon>Metazoa</taxon>
        <taxon>Hemichordata</taxon>
        <taxon>Enteropneusta</taxon>
        <taxon>Harrimaniidae</taxon>
        <taxon>Saccoglossus</taxon>
    </lineage>
</organism>
<protein>
    <submittedName>
        <fullName evidence="2">Cytosolic 5'-nucleotidase 1A-like</fullName>
    </submittedName>
</protein>
<dbReference type="GeneID" id="102803947"/>
<accession>A0ABM0MVE0</accession>
<dbReference type="InterPro" id="IPR010394">
    <property type="entry name" value="5-nucleotidase"/>
</dbReference>
<evidence type="ECO:0000313" key="1">
    <source>
        <dbReference type="Proteomes" id="UP000694865"/>
    </source>
</evidence>
<dbReference type="PANTHER" id="PTHR31367:SF5">
    <property type="entry name" value="CYTOSOLIC 5'-NUCLEOTIDASE 1A"/>
    <property type="match status" value="1"/>
</dbReference>
<proteinExistence type="predicted"/>
<evidence type="ECO:0000313" key="2">
    <source>
        <dbReference type="RefSeq" id="XP_006823981.1"/>
    </source>
</evidence>